<name>A0A6M3JH97_9ZZZZ</name>
<evidence type="ECO:0000313" key="1">
    <source>
        <dbReference type="EMBL" id="QJA68401.1"/>
    </source>
</evidence>
<organism evidence="1">
    <name type="scientific">viral metagenome</name>
    <dbReference type="NCBI Taxonomy" id="1070528"/>
    <lineage>
        <taxon>unclassified sequences</taxon>
        <taxon>metagenomes</taxon>
        <taxon>organismal metagenomes</taxon>
    </lineage>
</organism>
<dbReference type="EMBL" id="MT141614">
    <property type="protein sequence ID" value="QJA68401.1"/>
    <property type="molecule type" value="Genomic_DNA"/>
</dbReference>
<proteinExistence type="predicted"/>
<sequence>MQDKRPLDRTIEDVITLLERAEIQSERLMDTQTRQKIIEAKGVLDG</sequence>
<dbReference type="AlphaFoldDB" id="A0A6M3JH97"/>
<accession>A0A6M3JH97</accession>
<reference evidence="1" key="1">
    <citation type="submission" date="2020-03" db="EMBL/GenBank/DDBJ databases">
        <title>The deep terrestrial virosphere.</title>
        <authorList>
            <person name="Holmfeldt K."/>
            <person name="Nilsson E."/>
            <person name="Simone D."/>
            <person name="Lopez-Fernandez M."/>
            <person name="Wu X."/>
            <person name="de Brujin I."/>
            <person name="Lundin D."/>
            <person name="Andersson A."/>
            <person name="Bertilsson S."/>
            <person name="Dopson M."/>
        </authorList>
    </citation>
    <scope>NUCLEOTIDE SEQUENCE</scope>
    <source>
        <strain evidence="1">MM415A06864</strain>
    </source>
</reference>
<gene>
    <name evidence="1" type="ORF">MM415A06864_0002</name>
</gene>
<protein>
    <submittedName>
        <fullName evidence="1">Uncharacterized protein</fullName>
    </submittedName>
</protein>